<gene>
    <name evidence="3" type="ORF">BLGHR1_16602</name>
</gene>
<name>A0A383V1D2_BLUHO</name>
<feature type="binding site" evidence="2">
    <location>
        <position position="72"/>
    </location>
    <ligand>
        <name>substrate</name>
    </ligand>
</feature>
<reference evidence="3 4" key="1">
    <citation type="submission" date="2017-11" db="EMBL/GenBank/DDBJ databases">
        <authorList>
            <person name="Kracher B."/>
        </authorList>
    </citation>
    <scope>NUCLEOTIDE SEQUENCE [LARGE SCALE GENOMIC DNA]</scope>
    <source>
        <strain evidence="3 4">RACE1</strain>
    </source>
</reference>
<organism evidence="3 4">
    <name type="scientific">Blumeria hordei</name>
    <name type="common">Barley powdery mildew</name>
    <name type="synonym">Blumeria graminis f. sp. hordei</name>
    <dbReference type="NCBI Taxonomy" id="2867405"/>
    <lineage>
        <taxon>Eukaryota</taxon>
        <taxon>Fungi</taxon>
        <taxon>Dikarya</taxon>
        <taxon>Ascomycota</taxon>
        <taxon>Pezizomycotina</taxon>
        <taxon>Leotiomycetes</taxon>
        <taxon>Erysiphales</taxon>
        <taxon>Erysiphaceae</taxon>
        <taxon>Blumeria</taxon>
    </lineage>
</organism>
<evidence type="ECO:0000256" key="2">
    <source>
        <dbReference type="PIRSR" id="PIRSR613078-2"/>
    </source>
</evidence>
<proteinExistence type="predicted"/>
<dbReference type="CDD" id="cd07067">
    <property type="entry name" value="HP_PGM_like"/>
    <property type="match status" value="1"/>
</dbReference>
<feature type="binding site" evidence="2">
    <location>
        <begin position="101"/>
        <end position="104"/>
    </location>
    <ligand>
        <name>substrate</name>
    </ligand>
</feature>
<dbReference type="SMART" id="SM00855">
    <property type="entry name" value="PGAM"/>
    <property type="match status" value="1"/>
</dbReference>
<feature type="active site" description="Tele-phosphohistidine intermediate" evidence="1">
    <location>
        <position position="16"/>
    </location>
</feature>
<dbReference type="Pfam" id="PF00300">
    <property type="entry name" value="His_Phos_1"/>
    <property type="match status" value="1"/>
</dbReference>
<evidence type="ECO:0000313" key="4">
    <source>
        <dbReference type="Proteomes" id="UP000275772"/>
    </source>
</evidence>
<dbReference type="GO" id="GO:0050278">
    <property type="term" value="F:sedoheptulose-bisphosphatase activity"/>
    <property type="evidence" value="ECO:0007669"/>
    <property type="project" value="TreeGrafter"/>
</dbReference>
<protein>
    <recommendedName>
        <fullName evidence="5">Phosphoglycerate mutase</fullName>
    </recommendedName>
</protein>
<dbReference type="InterPro" id="IPR013078">
    <property type="entry name" value="His_Pase_superF_clade-1"/>
</dbReference>
<dbReference type="InterPro" id="IPR050275">
    <property type="entry name" value="PGM_Phosphatase"/>
</dbReference>
<evidence type="ECO:0008006" key="5">
    <source>
        <dbReference type="Google" id="ProtNLM"/>
    </source>
</evidence>
<dbReference type="GO" id="GO:0046390">
    <property type="term" value="P:ribose phosphate biosynthetic process"/>
    <property type="evidence" value="ECO:0007669"/>
    <property type="project" value="TreeGrafter"/>
</dbReference>
<accession>A0A383V1D2</accession>
<dbReference type="AlphaFoldDB" id="A0A383V1D2"/>
<dbReference type="PANTHER" id="PTHR48100">
    <property type="entry name" value="BROAD-SPECIFICITY PHOSPHATASE YOR283W-RELATED"/>
    <property type="match status" value="1"/>
</dbReference>
<sequence>MPDKDAGTPRVFLIRHGETEWSMTGRHTGRTDIPLTVNGENQVLASGKLLIGSGKIIDPARLVRVFVSPRIRAQKTYDLLFENSDHSSMQGKVETSENIREWEYGAYEGLLTAQIRASRKERNLDVTQPWNIWLDGCEDGESPAEVRDRLDELITRIRDLHQPNMLGEQPADVVIIAHGHILRAFAKRWIGYELGTSLPLMLEPGAVGVLSYEHHRIDEPALLLGINMGEFK</sequence>
<feature type="binding site" evidence="2">
    <location>
        <begin position="28"/>
        <end position="29"/>
    </location>
    <ligand>
        <name>substrate</name>
    </ligand>
</feature>
<dbReference type="SUPFAM" id="SSF53254">
    <property type="entry name" value="Phosphoglycerate mutase-like"/>
    <property type="match status" value="1"/>
</dbReference>
<dbReference type="InterPro" id="IPR029033">
    <property type="entry name" value="His_PPase_superfam"/>
</dbReference>
<dbReference type="PANTHER" id="PTHR48100:SF15">
    <property type="entry name" value="SEDOHEPTULOSE 1,7-BISPHOSPHATASE"/>
    <property type="match status" value="1"/>
</dbReference>
<evidence type="ECO:0000313" key="3">
    <source>
        <dbReference type="EMBL" id="SZF05799.1"/>
    </source>
</evidence>
<dbReference type="FunFam" id="3.40.50.1240:FF:000022">
    <property type="entry name" value="Phosphoglycerate mutase family protein"/>
    <property type="match status" value="1"/>
</dbReference>
<dbReference type="VEuPathDB" id="FungiDB:BLGHR1_16602"/>
<feature type="active site" description="Proton donor/acceptor" evidence="1">
    <location>
        <position position="101"/>
    </location>
</feature>
<dbReference type="Gene3D" id="3.40.50.1240">
    <property type="entry name" value="Phosphoglycerate mutase-like"/>
    <property type="match status" value="1"/>
</dbReference>
<dbReference type="EMBL" id="UNSH01000086">
    <property type="protein sequence ID" value="SZF05799.1"/>
    <property type="molecule type" value="Genomic_DNA"/>
</dbReference>
<evidence type="ECO:0000256" key="1">
    <source>
        <dbReference type="PIRSR" id="PIRSR613078-1"/>
    </source>
</evidence>
<dbReference type="Proteomes" id="UP000275772">
    <property type="component" value="Unassembled WGS sequence"/>
</dbReference>